<organism evidence="1 2">
    <name type="scientific">Haloarcula terrestris</name>
    <dbReference type="NCBI Taxonomy" id="2950533"/>
    <lineage>
        <taxon>Archaea</taxon>
        <taxon>Methanobacteriati</taxon>
        <taxon>Methanobacteriota</taxon>
        <taxon>Stenosarchaea group</taxon>
        <taxon>Halobacteria</taxon>
        <taxon>Halobacteriales</taxon>
        <taxon>Haloarculaceae</taxon>
        <taxon>Haloarcula</taxon>
    </lineage>
</organism>
<sequence length="134" mass="15817">MSPPKDKRVVFDIDGVICEKDPDLEYKNRKPNPKVVELLREYNDWGYYIILYTARNMNTHGGRIGRINADTAKTLLMWLDKHDVPHDEIHYQKPWCGHDGFYVDDKAIRPSELLENSPEEIREILEKEDEFINS</sequence>
<protein>
    <recommendedName>
        <fullName evidence="3">Capsule biosynthesis phosphatase</fullName>
    </recommendedName>
</protein>
<dbReference type="InterPro" id="IPR023214">
    <property type="entry name" value="HAD_sf"/>
</dbReference>
<proteinExistence type="predicted"/>
<evidence type="ECO:0000313" key="2">
    <source>
        <dbReference type="Proteomes" id="UP001253439"/>
    </source>
</evidence>
<dbReference type="RefSeq" id="WP_310895609.1">
    <property type="nucleotide sequence ID" value="NZ_JAMQOM010000002.1"/>
</dbReference>
<comment type="caution">
    <text evidence="1">The sequence shown here is derived from an EMBL/GenBank/DDBJ whole genome shotgun (WGS) entry which is preliminary data.</text>
</comment>
<dbReference type="Proteomes" id="UP001253439">
    <property type="component" value="Unassembled WGS sequence"/>
</dbReference>
<dbReference type="InterPro" id="IPR036412">
    <property type="entry name" value="HAD-like_sf"/>
</dbReference>
<name>A0AAE4EWW6_9EURY</name>
<dbReference type="SUPFAM" id="SSF56784">
    <property type="entry name" value="HAD-like"/>
    <property type="match status" value="1"/>
</dbReference>
<dbReference type="EMBL" id="JAMQOM010000002">
    <property type="protein sequence ID" value="MDS0220949.1"/>
    <property type="molecule type" value="Genomic_DNA"/>
</dbReference>
<dbReference type="Gene3D" id="3.40.50.1000">
    <property type="entry name" value="HAD superfamily/HAD-like"/>
    <property type="match status" value="1"/>
</dbReference>
<keyword evidence="2" id="KW-1185">Reference proteome</keyword>
<gene>
    <name evidence="1" type="ORF">NDI54_06265</name>
</gene>
<evidence type="ECO:0008006" key="3">
    <source>
        <dbReference type="Google" id="ProtNLM"/>
    </source>
</evidence>
<accession>A0AAE4EWW6</accession>
<dbReference type="Pfam" id="PF24694">
    <property type="entry name" value="LNS2_PITM1-3"/>
    <property type="match status" value="1"/>
</dbReference>
<evidence type="ECO:0000313" key="1">
    <source>
        <dbReference type="EMBL" id="MDS0220949.1"/>
    </source>
</evidence>
<reference evidence="1 2" key="1">
    <citation type="submission" date="2022-06" db="EMBL/GenBank/DDBJ databases">
        <title>Haloarcula sp. a new haloarchaeum isolate from saline soil.</title>
        <authorList>
            <person name="Strakova D."/>
            <person name="Galisteo C."/>
            <person name="Sanchez-Porro C."/>
            <person name="Ventosa A."/>
        </authorList>
    </citation>
    <scope>NUCLEOTIDE SEQUENCE [LARGE SCALE GENOMIC DNA]</scope>
    <source>
        <strain evidence="1 2">S1AR25-5A</strain>
    </source>
</reference>
<dbReference type="AlphaFoldDB" id="A0AAE4EWW6"/>